<accession>A0A4D7DUE5</accession>
<dbReference type="KEGG" id="alf:CFBP5473_08295"/>
<proteinExistence type="predicted"/>
<gene>
    <name evidence="2" type="ORF">CFBP5473_08295</name>
    <name evidence="4" type="ORF">CFBP5477_008775</name>
    <name evidence="3" type="ORF">J5285_11405</name>
</gene>
<keyword evidence="6" id="KW-1185">Reference proteome</keyword>
<dbReference type="EMBL" id="CP072167">
    <property type="protein sequence ID" value="QYA06636.1"/>
    <property type="molecule type" value="Genomic_DNA"/>
</dbReference>
<organism evidence="2 5">
    <name type="scientific">Agrobacterium larrymoorei</name>
    <dbReference type="NCBI Taxonomy" id="160699"/>
    <lineage>
        <taxon>Bacteria</taxon>
        <taxon>Pseudomonadati</taxon>
        <taxon>Pseudomonadota</taxon>
        <taxon>Alphaproteobacteria</taxon>
        <taxon>Hyphomicrobiales</taxon>
        <taxon>Rhizobiaceae</taxon>
        <taxon>Rhizobium/Agrobacterium group</taxon>
        <taxon>Agrobacterium</taxon>
    </lineage>
</organism>
<evidence type="ECO:0000313" key="2">
    <source>
        <dbReference type="EMBL" id="QCI97916.1"/>
    </source>
</evidence>
<dbReference type="AlphaFoldDB" id="A0A4D7DUE5"/>
<dbReference type="Proteomes" id="UP000298545">
    <property type="component" value="Chromosome circular"/>
</dbReference>
<evidence type="ECO:0000313" key="4">
    <source>
        <dbReference type="EMBL" id="WHA39946.1"/>
    </source>
</evidence>
<dbReference type="OrthoDB" id="9808839at2"/>
<evidence type="ECO:0000256" key="1">
    <source>
        <dbReference type="SAM" id="SignalP"/>
    </source>
</evidence>
<evidence type="ECO:0000313" key="5">
    <source>
        <dbReference type="Proteomes" id="UP000298545"/>
    </source>
</evidence>
<reference evidence="2 5" key="1">
    <citation type="submission" date="2019-04" db="EMBL/GenBank/DDBJ databases">
        <title>Complete genome sequence of Agrobacterium larrymoorei CFBP5473.</title>
        <authorList>
            <person name="Haryono M."/>
            <person name="Chou L."/>
            <person name="Lin Y.-C."/>
            <person name="Lai E.-M."/>
            <person name="Kuo C.-H."/>
        </authorList>
    </citation>
    <scope>NUCLEOTIDE SEQUENCE [LARGE SCALE GENOMIC DNA]</scope>
    <source>
        <strain evidence="2 5">CFBP5473</strain>
    </source>
</reference>
<dbReference type="EMBL" id="CP039691">
    <property type="protein sequence ID" value="QCI97916.1"/>
    <property type="molecule type" value="Genomic_DNA"/>
</dbReference>
<reference evidence="3 6" key="2">
    <citation type="submission" date="2021-03" db="EMBL/GenBank/DDBJ databases">
        <title>Rapid diversification of plasmids in a genus of pathogenic and nitrogen fixing bacteria.</title>
        <authorList>
            <person name="Weisberg A.J."/>
            <person name="Miller M."/>
            <person name="Ream W."/>
            <person name="Grunwald N.J."/>
            <person name="Chang J.H."/>
        </authorList>
    </citation>
    <scope>NUCLEOTIDE SEQUENCE [LARGE SCALE GENOMIC DNA]</scope>
    <source>
        <strain evidence="3 6">AF3.44</strain>
    </source>
</reference>
<evidence type="ECO:0000313" key="6">
    <source>
        <dbReference type="Proteomes" id="UP000826513"/>
    </source>
</evidence>
<evidence type="ECO:0000313" key="3">
    <source>
        <dbReference type="EMBL" id="QYA06636.1"/>
    </source>
</evidence>
<dbReference type="Pfam" id="PF11776">
    <property type="entry name" value="RcnB"/>
    <property type="match status" value="1"/>
</dbReference>
<feature type="signal peptide" evidence="1">
    <location>
        <begin position="1"/>
        <end position="21"/>
    </location>
</feature>
<dbReference type="Proteomes" id="UP000826513">
    <property type="component" value="Chromosome 1"/>
</dbReference>
<dbReference type="InterPro" id="IPR024572">
    <property type="entry name" value="RcnB"/>
</dbReference>
<dbReference type="Proteomes" id="UP000298664">
    <property type="component" value="Chromosome Circular"/>
</dbReference>
<sequence>MKKFVTVFLAATILAAPLAQAQSRYDNGHDRRGVHERTVTTKKVIIKKHSWKRGQRLTPAERRHFVDRREYRRYHLKEPRRNERWVRVDNQFLLINAVSGLIIGLSAAR</sequence>
<keyword evidence="1" id="KW-0732">Signal</keyword>
<protein>
    <submittedName>
        <fullName evidence="3">RcnB family protein</fullName>
    </submittedName>
</protein>
<dbReference type="EMBL" id="CP124733">
    <property type="protein sequence ID" value="WHA39946.1"/>
    <property type="molecule type" value="Genomic_DNA"/>
</dbReference>
<dbReference type="RefSeq" id="WP_027673138.1">
    <property type="nucleotide sequence ID" value="NZ_CP039691.1"/>
</dbReference>
<name>A0A4D7DUE5_9HYPH</name>
<dbReference type="Gene3D" id="3.10.450.160">
    <property type="entry name" value="inner membrane protein cigr"/>
    <property type="match status" value="1"/>
</dbReference>
<reference evidence="4" key="3">
    <citation type="submission" date="2023-05" db="EMBL/GenBank/DDBJ databases">
        <title>Complete genome sequence of Agrobacterium larrymoorei CFBP5477.</title>
        <authorList>
            <person name="Yen H.-C."/>
            <person name="Chou L."/>
            <person name="Lin Y.-C."/>
            <person name="Lai E.-M."/>
            <person name="Kuo C.-H."/>
        </authorList>
    </citation>
    <scope>NUCLEOTIDE SEQUENCE</scope>
    <source>
        <strain evidence="4">CFBP5477</strain>
    </source>
</reference>
<feature type="chain" id="PRO_5044606367" evidence="1">
    <location>
        <begin position="22"/>
        <end position="109"/>
    </location>
</feature>